<dbReference type="RefSeq" id="WP_191762262.1">
    <property type="nucleotide sequence ID" value="NZ_VJXY01000095.1"/>
</dbReference>
<dbReference type="Pfam" id="PF01850">
    <property type="entry name" value="PIN"/>
    <property type="match status" value="1"/>
</dbReference>
<feature type="domain" description="PIN" evidence="1">
    <location>
        <begin position="5"/>
        <end position="114"/>
    </location>
</feature>
<dbReference type="InterPro" id="IPR029060">
    <property type="entry name" value="PIN-like_dom_sf"/>
</dbReference>
<organism evidence="2 3">
    <name type="scientific">Komarekiella delphini-convector SJRDD-AB1</name>
    <dbReference type="NCBI Taxonomy" id="2593771"/>
    <lineage>
        <taxon>Bacteria</taxon>
        <taxon>Bacillati</taxon>
        <taxon>Cyanobacteriota</taxon>
        <taxon>Cyanophyceae</taxon>
        <taxon>Nostocales</taxon>
        <taxon>Nostocaceae</taxon>
        <taxon>Komarekiella</taxon>
        <taxon>Komarekiella delphini-convector</taxon>
    </lineage>
</organism>
<keyword evidence="3" id="KW-1185">Reference proteome</keyword>
<dbReference type="AlphaFoldDB" id="A0AA40VVA8"/>
<dbReference type="Proteomes" id="UP001165986">
    <property type="component" value="Unassembled WGS sequence"/>
</dbReference>
<evidence type="ECO:0000313" key="2">
    <source>
        <dbReference type="EMBL" id="MBD6620942.1"/>
    </source>
</evidence>
<evidence type="ECO:0000313" key="3">
    <source>
        <dbReference type="Proteomes" id="UP001165986"/>
    </source>
</evidence>
<dbReference type="Gene3D" id="3.40.50.1010">
    <property type="entry name" value="5'-nuclease"/>
    <property type="match status" value="1"/>
</dbReference>
<dbReference type="EMBL" id="VJXY01000095">
    <property type="protein sequence ID" value="MBD6620942.1"/>
    <property type="molecule type" value="Genomic_DNA"/>
</dbReference>
<dbReference type="SUPFAM" id="SSF88723">
    <property type="entry name" value="PIN domain-like"/>
    <property type="match status" value="1"/>
</dbReference>
<reference evidence="2" key="1">
    <citation type="submission" date="2019-07" db="EMBL/GenBank/DDBJ databases">
        <title>Toxilogical consequences of a new and cryptic species of cyanobacteria (Komarekiella delphini-convector) recovered from the epidermis of a bottlenose dolphin and 1500 ft. in the air.</title>
        <authorList>
            <person name="Brown A.O."/>
            <person name="Dvorak P."/>
            <person name="Villanueva C.D."/>
            <person name="Foss A.J."/>
            <person name="Garvey A.D."/>
            <person name="Gibson Q.A."/>
            <person name="Johansen J.R."/>
            <person name="Casamatta D.A."/>
        </authorList>
    </citation>
    <scope>NUCLEOTIDE SEQUENCE</scope>
    <source>
        <strain evidence="2">SJRDD-AB1</strain>
    </source>
</reference>
<sequence length="134" mass="14974">MTVAFIDSGVLVAATRGVGEVSEKALLILEDSRYEFASSEFIKLEVIPKAVYNRKTAEARFYETFFSAVTYWANDVELIMQDAYNIGCQYGLAAIDSLHIAAALSVNAEEFLTTEKVTKPMFRVKKIKVVSIFE</sequence>
<gene>
    <name evidence="2" type="ORF">FNW02_35755</name>
</gene>
<comment type="caution">
    <text evidence="2">The sequence shown here is derived from an EMBL/GenBank/DDBJ whole genome shotgun (WGS) entry which is preliminary data.</text>
</comment>
<name>A0AA40VVA8_9NOST</name>
<accession>A0AA40VVA8</accession>
<dbReference type="InterPro" id="IPR002716">
    <property type="entry name" value="PIN_dom"/>
</dbReference>
<proteinExistence type="predicted"/>
<evidence type="ECO:0000259" key="1">
    <source>
        <dbReference type="Pfam" id="PF01850"/>
    </source>
</evidence>
<protein>
    <submittedName>
        <fullName evidence="2">PIN domain-containing protein</fullName>
    </submittedName>
</protein>